<protein>
    <submittedName>
        <fullName evidence="2">Uncharacterized protein</fullName>
    </submittedName>
</protein>
<keyword evidence="1" id="KW-0732">Signal</keyword>
<comment type="caution">
    <text evidence="2">The sequence shown here is derived from an EMBL/GenBank/DDBJ whole genome shotgun (WGS) entry which is preliminary data.</text>
</comment>
<evidence type="ECO:0000256" key="1">
    <source>
        <dbReference type="SAM" id="SignalP"/>
    </source>
</evidence>
<gene>
    <name evidence="2" type="ORF">I4I81_14025</name>
</gene>
<evidence type="ECO:0000313" key="2">
    <source>
        <dbReference type="EMBL" id="MBW0135366.1"/>
    </source>
</evidence>
<keyword evidence="3" id="KW-1185">Reference proteome</keyword>
<name>A0ABS6USX7_9PSEU</name>
<dbReference type="RefSeq" id="WP_218601333.1">
    <property type="nucleotide sequence ID" value="NZ_JADQDJ010000018.1"/>
</dbReference>
<dbReference type="EMBL" id="JADQDK010000001">
    <property type="protein sequence ID" value="MBW0135366.1"/>
    <property type="molecule type" value="Genomic_DNA"/>
</dbReference>
<feature type="signal peptide" evidence="1">
    <location>
        <begin position="1"/>
        <end position="31"/>
    </location>
</feature>
<organism evidence="2 3">
    <name type="scientific">Pseudonocardia abyssalis</name>
    <dbReference type="NCBI Taxonomy" id="2792008"/>
    <lineage>
        <taxon>Bacteria</taxon>
        <taxon>Bacillati</taxon>
        <taxon>Actinomycetota</taxon>
        <taxon>Actinomycetes</taxon>
        <taxon>Pseudonocardiales</taxon>
        <taxon>Pseudonocardiaceae</taxon>
        <taxon>Pseudonocardia</taxon>
    </lineage>
</organism>
<accession>A0ABS6USX7</accession>
<proteinExistence type="predicted"/>
<reference evidence="2 3" key="1">
    <citation type="submission" date="2020-11" db="EMBL/GenBank/DDBJ databases">
        <title>Pseudonocardia abyssalis sp. nov. and Pseudonocardia oceani sp. nov., description and phylogenomic analysis of two novel actinomycetes isolated from the deep Southern Ocean.</title>
        <authorList>
            <person name="Parra J."/>
        </authorList>
    </citation>
    <scope>NUCLEOTIDE SEQUENCE [LARGE SCALE GENOMIC DNA]</scope>
    <source>
        <strain evidence="2 3">KRD-168</strain>
    </source>
</reference>
<feature type="chain" id="PRO_5046858970" evidence="1">
    <location>
        <begin position="32"/>
        <end position="148"/>
    </location>
</feature>
<sequence length="148" mass="15242">MKKTATLMSAFAITGAVVLATGIMGAGVAQAATTTATFQLKSANESMCRGTLTLTVTSTTATSRSQIDCYGSPYRTSSLAAQAHLYPAGQRNFDWVDNGCLDCSFAQAIKQVPAQSGATYCGVAGATGSSNVDRPWNGSSVEVCLRAP</sequence>
<evidence type="ECO:0000313" key="3">
    <source>
        <dbReference type="Proteomes" id="UP000694287"/>
    </source>
</evidence>
<dbReference type="Proteomes" id="UP000694287">
    <property type="component" value="Unassembled WGS sequence"/>
</dbReference>